<organism evidence="4 5">
    <name type="scientific">Salix dunnii</name>
    <dbReference type="NCBI Taxonomy" id="1413687"/>
    <lineage>
        <taxon>Eukaryota</taxon>
        <taxon>Viridiplantae</taxon>
        <taxon>Streptophyta</taxon>
        <taxon>Embryophyta</taxon>
        <taxon>Tracheophyta</taxon>
        <taxon>Spermatophyta</taxon>
        <taxon>Magnoliopsida</taxon>
        <taxon>eudicotyledons</taxon>
        <taxon>Gunneridae</taxon>
        <taxon>Pentapetalae</taxon>
        <taxon>rosids</taxon>
        <taxon>fabids</taxon>
        <taxon>Malpighiales</taxon>
        <taxon>Salicaceae</taxon>
        <taxon>Saliceae</taxon>
        <taxon>Salix</taxon>
    </lineage>
</organism>
<dbReference type="EMBL" id="JADGMS010000001">
    <property type="protein sequence ID" value="KAF9688878.1"/>
    <property type="molecule type" value="Genomic_DNA"/>
</dbReference>
<dbReference type="Proteomes" id="UP000657918">
    <property type="component" value="Unassembled WGS sequence"/>
</dbReference>
<dbReference type="GO" id="GO:0016491">
    <property type="term" value="F:oxidoreductase activity"/>
    <property type="evidence" value="ECO:0007669"/>
    <property type="project" value="UniProtKB-KW"/>
</dbReference>
<dbReference type="PANTHER" id="PTHR24320">
    <property type="entry name" value="RETINOL DEHYDROGENASE"/>
    <property type="match status" value="1"/>
</dbReference>
<evidence type="ECO:0000313" key="5">
    <source>
        <dbReference type="Proteomes" id="UP000657918"/>
    </source>
</evidence>
<keyword evidence="5" id="KW-1185">Reference proteome</keyword>
<dbReference type="Gene3D" id="3.40.50.720">
    <property type="entry name" value="NAD(P)-binding Rossmann-like Domain"/>
    <property type="match status" value="1"/>
</dbReference>
<reference evidence="4 5" key="1">
    <citation type="submission" date="2020-10" db="EMBL/GenBank/DDBJ databases">
        <title>Plant Genome Project.</title>
        <authorList>
            <person name="Zhang R.-G."/>
        </authorList>
    </citation>
    <scope>NUCLEOTIDE SEQUENCE [LARGE SCALE GENOMIC DNA]</scope>
    <source>
        <strain evidence="4">FAFU-HL-1</strain>
        <tissue evidence="4">Leaf</tissue>
    </source>
</reference>
<dbReference type="PRINTS" id="PR00080">
    <property type="entry name" value="SDRFAMILY"/>
</dbReference>
<dbReference type="AlphaFoldDB" id="A0A835TLW0"/>
<sequence>MDSSPHSSLTGKVKRRPWWVKSLTGWSYVIYEMLFQRMQARHLKNPLPLPPLDNVTCIVTGSTSGIGLETARQLAFSGARVVMAVRNQSVAFDLIKKWQTERYGTTLLSIEVMELNLLSLSSVVKFAKALNSRSKPLQVLINNAGMFSMGEPQKFSKDGYETHLQVNFLAPALLSILLLPSLVKGSPSRIINVNSIMHYMGFVDTDDMNFTLGKEKFNSTKAYSSSKLAQIMFYSVLQKRLPLEAGISVLCVSPGTVHTNVTRDLPKLVQGDYNLIPVFLFSAQEGSRSALHAATDPEIPEHDWPTCAYISHYCRPTRAAKEAHNTRAANEVWEKTLDMIGLPLDVVEKLLQGEEAMYKWGIFIKRFMMILHTISCSFLHHGIVIVNEIGQEFVSHKDNMDISLFAAQSTISMMGGNPSVRLGSIDIHKVAQHYMSTDEADCSFTCPAALAADLSAWQHRRALPLLVV</sequence>
<dbReference type="PANTHER" id="PTHR24320:SF187">
    <property type="entry name" value="DEHYDROGENASE, PUTATIVE-RELATED"/>
    <property type="match status" value="1"/>
</dbReference>
<evidence type="ECO:0000256" key="1">
    <source>
        <dbReference type="ARBA" id="ARBA00006484"/>
    </source>
</evidence>
<keyword evidence="2" id="KW-0560">Oxidoreductase</keyword>
<dbReference type="SUPFAM" id="SSF51735">
    <property type="entry name" value="NAD(P)-binding Rossmann-fold domains"/>
    <property type="match status" value="1"/>
</dbReference>
<accession>A0A835TLW0</accession>
<proteinExistence type="inferred from homology"/>
<dbReference type="InterPro" id="IPR002347">
    <property type="entry name" value="SDR_fam"/>
</dbReference>
<dbReference type="InterPro" id="IPR036291">
    <property type="entry name" value="NAD(P)-bd_dom_sf"/>
</dbReference>
<dbReference type="Pfam" id="PF00106">
    <property type="entry name" value="adh_short"/>
    <property type="match status" value="2"/>
</dbReference>
<comment type="caution">
    <text evidence="4">The sequence shown here is derived from an EMBL/GenBank/DDBJ whole genome shotgun (WGS) entry which is preliminary data.</text>
</comment>
<dbReference type="OrthoDB" id="191139at2759"/>
<gene>
    <name evidence="4" type="ORF">SADUNF_Sadunf01G0033700</name>
</gene>
<evidence type="ECO:0000256" key="3">
    <source>
        <dbReference type="RuleBase" id="RU000363"/>
    </source>
</evidence>
<evidence type="ECO:0000256" key="2">
    <source>
        <dbReference type="ARBA" id="ARBA00023002"/>
    </source>
</evidence>
<protein>
    <submittedName>
        <fullName evidence="4">Uncharacterized protein</fullName>
    </submittedName>
</protein>
<comment type="similarity">
    <text evidence="1 3">Belongs to the short-chain dehydrogenases/reductases (SDR) family.</text>
</comment>
<name>A0A835TLW0_9ROSI</name>
<dbReference type="PRINTS" id="PR00081">
    <property type="entry name" value="GDHRDH"/>
</dbReference>
<evidence type="ECO:0000313" key="4">
    <source>
        <dbReference type="EMBL" id="KAF9688878.1"/>
    </source>
</evidence>